<evidence type="ECO:0000313" key="1">
    <source>
        <dbReference type="EMBL" id="JAD62524.1"/>
    </source>
</evidence>
<protein>
    <submittedName>
        <fullName evidence="1">Uncharacterized protein</fullName>
    </submittedName>
</protein>
<accession>A0A0A9BEZ2</accession>
<sequence length="56" mass="6161">MRPALTHSTFLSLRRFVKLGHGPPLLLACLRPAPSAWPSSLLSAGGEIRHCQRWIG</sequence>
<proteinExistence type="predicted"/>
<name>A0A0A9BEZ2_ARUDO</name>
<dbReference type="EMBL" id="GBRH01235371">
    <property type="protein sequence ID" value="JAD62524.1"/>
    <property type="molecule type" value="Transcribed_RNA"/>
</dbReference>
<reference evidence="1" key="1">
    <citation type="submission" date="2014-09" db="EMBL/GenBank/DDBJ databases">
        <authorList>
            <person name="Magalhaes I.L.F."/>
            <person name="Oliveira U."/>
            <person name="Santos F.R."/>
            <person name="Vidigal T.H.D.A."/>
            <person name="Brescovit A.D."/>
            <person name="Santos A.J."/>
        </authorList>
    </citation>
    <scope>NUCLEOTIDE SEQUENCE</scope>
    <source>
        <tissue evidence="1">Shoot tissue taken approximately 20 cm above the soil surface</tissue>
    </source>
</reference>
<reference evidence="1" key="2">
    <citation type="journal article" date="2015" name="Data Brief">
        <title>Shoot transcriptome of the giant reed, Arundo donax.</title>
        <authorList>
            <person name="Barrero R.A."/>
            <person name="Guerrero F.D."/>
            <person name="Moolhuijzen P."/>
            <person name="Goolsby J.A."/>
            <person name="Tidwell J."/>
            <person name="Bellgard S.E."/>
            <person name="Bellgard M.I."/>
        </authorList>
    </citation>
    <scope>NUCLEOTIDE SEQUENCE</scope>
    <source>
        <tissue evidence="1">Shoot tissue taken approximately 20 cm above the soil surface</tissue>
    </source>
</reference>
<organism evidence="1">
    <name type="scientific">Arundo donax</name>
    <name type="common">Giant reed</name>
    <name type="synonym">Donax arundinaceus</name>
    <dbReference type="NCBI Taxonomy" id="35708"/>
    <lineage>
        <taxon>Eukaryota</taxon>
        <taxon>Viridiplantae</taxon>
        <taxon>Streptophyta</taxon>
        <taxon>Embryophyta</taxon>
        <taxon>Tracheophyta</taxon>
        <taxon>Spermatophyta</taxon>
        <taxon>Magnoliopsida</taxon>
        <taxon>Liliopsida</taxon>
        <taxon>Poales</taxon>
        <taxon>Poaceae</taxon>
        <taxon>PACMAD clade</taxon>
        <taxon>Arundinoideae</taxon>
        <taxon>Arundineae</taxon>
        <taxon>Arundo</taxon>
    </lineage>
</organism>
<dbReference type="PROSITE" id="PS51257">
    <property type="entry name" value="PROKAR_LIPOPROTEIN"/>
    <property type="match status" value="1"/>
</dbReference>
<dbReference type="AlphaFoldDB" id="A0A0A9BEZ2"/>